<dbReference type="AlphaFoldDB" id="A0A6I2KVL2"/>
<dbReference type="NCBIfam" id="NF038129">
    <property type="entry name" value="PEP_NF038129"/>
    <property type="match status" value="1"/>
</dbReference>
<keyword evidence="1" id="KW-0732">Signal</keyword>
<feature type="chain" id="PRO_5026048335" evidence="1">
    <location>
        <begin position="29"/>
        <end position="204"/>
    </location>
</feature>
<evidence type="ECO:0000313" key="2">
    <source>
        <dbReference type="EMBL" id="MRW89751.1"/>
    </source>
</evidence>
<evidence type="ECO:0000313" key="3">
    <source>
        <dbReference type="Proteomes" id="UP000433309"/>
    </source>
</evidence>
<dbReference type="NCBIfam" id="TIGR02595">
    <property type="entry name" value="PEP_CTERM"/>
    <property type="match status" value="1"/>
</dbReference>
<protein>
    <submittedName>
        <fullName evidence="2">PEP-CTERM sorting domain-containing protein</fullName>
    </submittedName>
</protein>
<evidence type="ECO:0000256" key="1">
    <source>
        <dbReference type="SAM" id="SignalP"/>
    </source>
</evidence>
<accession>A0A6I2KVL2</accession>
<proteinExistence type="predicted"/>
<keyword evidence="3" id="KW-1185">Reference proteome</keyword>
<organism evidence="2 3">
    <name type="scientific">Duganella guangzhouensis</name>
    <dbReference type="NCBI Taxonomy" id="2666084"/>
    <lineage>
        <taxon>Bacteria</taxon>
        <taxon>Pseudomonadati</taxon>
        <taxon>Pseudomonadota</taxon>
        <taxon>Betaproteobacteria</taxon>
        <taxon>Burkholderiales</taxon>
        <taxon>Oxalobacteraceae</taxon>
        <taxon>Telluria group</taxon>
        <taxon>Duganella</taxon>
    </lineage>
</organism>
<name>A0A6I2KVL2_9BURK</name>
<gene>
    <name evidence="2" type="ORF">GJ699_07125</name>
</gene>
<sequence length="204" mass="20800">MNSPFKRLLAGALIALAALGAGSGSAAAGTLHIAIDTSSFGATSGYLDMQLSATAGMPLATALVSNMTGFDSSAFIDSWGVTTVAGGYLFRNDTANDLFHAVSYGGVMSFDLTFSGAVDPLTAYISHFVISAYGADGVTALGNPDPVTGALANFSWTPATSAGTNGIIGIQITDARVAVVPEPAAWQLLAAGMLLMAMVRRRQR</sequence>
<feature type="signal peptide" evidence="1">
    <location>
        <begin position="1"/>
        <end position="28"/>
    </location>
</feature>
<comment type="caution">
    <text evidence="2">The sequence shown here is derived from an EMBL/GenBank/DDBJ whole genome shotgun (WGS) entry which is preliminary data.</text>
</comment>
<dbReference type="EMBL" id="WKJK01000003">
    <property type="protein sequence ID" value="MRW89751.1"/>
    <property type="molecule type" value="Genomic_DNA"/>
</dbReference>
<dbReference type="InterPro" id="IPR013424">
    <property type="entry name" value="Ice-binding_C"/>
</dbReference>
<reference evidence="2 3" key="1">
    <citation type="submission" date="2019-11" db="EMBL/GenBank/DDBJ databases">
        <title>Novel species isolated from a subtropical stream in China.</title>
        <authorList>
            <person name="Lu H."/>
        </authorList>
    </citation>
    <scope>NUCLEOTIDE SEQUENCE [LARGE SCALE GENOMIC DNA]</scope>
    <source>
        <strain evidence="2 3">FT80W</strain>
    </source>
</reference>
<dbReference type="RefSeq" id="WP_154374536.1">
    <property type="nucleotide sequence ID" value="NZ_WKJK01000003.1"/>
</dbReference>
<dbReference type="Proteomes" id="UP000433309">
    <property type="component" value="Unassembled WGS sequence"/>
</dbReference>